<keyword evidence="1" id="KW-0732">Signal</keyword>
<feature type="signal peptide" evidence="1">
    <location>
        <begin position="1"/>
        <end position="24"/>
    </location>
</feature>
<protein>
    <submittedName>
        <fullName evidence="2">Uncharacterized protein</fullName>
    </submittedName>
</protein>
<proteinExistence type="predicted"/>
<comment type="caution">
    <text evidence="2">The sequence shown here is derived from an EMBL/GenBank/DDBJ whole genome shotgun (WGS) entry which is preliminary data.</text>
</comment>
<dbReference type="Proteomes" id="UP001595377">
    <property type="component" value="Unassembled WGS sequence"/>
</dbReference>
<organism evidence="2 3">
    <name type="scientific">Shinella pollutisoli</name>
    <dbReference type="NCBI Taxonomy" id="2250594"/>
    <lineage>
        <taxon>Bacteria</taxon>
        <taxon>Pseudomonadati</taxon>
        <taxon>Pseudomonadota</taxon>
        <taxon>Alphaproteobacteria</taxon>
        <taxon>Hyphomicrobiales</taxon>
        <taxon>Rhizobiaceae</taxon>
        <taxon>Shinella</taxon>
    </lineage>
</organism>
<name>A0ABV7DPQ0_9HYPH</name>
<accession>A0ABV7DPQ0</accession>
<evidence type="ECO:0000313" key="2">
    <source>
        <dbReference type="EMBL" id="MFC3076385.1"/>
    </source>
</evidence>
<dbReference type="RefSeq" id="WP_257318130.1">
    <property type="nucleotide sequence ID" value="NZ_JANFDG010000041.1"/>
</dbReference>
<reference evidence="3" key="1">
    <citation type="journal article" date="2019" name="Int. J. Syst. Evol. Microbiol.">
        <title>The Global Catalogue of Microorganisms (GCM) 10K type strain sequencing project: providing services to taxonomists for standard genome sequencing and annotation.</title>
        <authorList>
            <consortium name="The Broad Institute Genomics Platform"/>
            <consortium name="The Broad Institute Genome Sequencing Center for Infectious Disease"/>
            <person name="Wu L."/>
            <person name="Ma J."/>
        </authorList>
    </citation>
    <scope>NUCLEOTIDE SEQUENCE [LARGE SCALE GENOMIC DNA]</scope>
    <source>
        <strain evidence="3">KCTC 52677</strain>
    </source>
</reference>
<dbReference type="EMBL" id="JBHRSP010000054">
    <property type="protein sequence ID" value="MFC3076385.1"/>
    <property type="molecule type" value="Genomic_DNA"/>
</dbReference>
<evidence type="ECO:0000256" key="1">
    <source>
        <dbReference type="SAM" id="SignalP"/>
    </source>
</evidence>
<sequence length="119" mass="12310">MNKTVTFALASLLAVSPVAGVAYAQDVMPTTPDTMSTGSIGADNVQVIYLSALENDDSQASTFAMLSSKVNDPAALEQAQAEIQSEPGLADALVSKNVQLQNVVHVQTAGNGGKIVYVK</sequence>
<keyword evidence="3" id="KW-1185">Reference proteome</keyword>
<evidence type="ECO:0000313" key="3">
    <source>
        <dbReference type="Proteomes" id="UP001595377"/>
    </source>
</evidence>
<feature type="chain" id="PRO_5047380990" evidence="1">
    <location>
        <begin position="25"/>
        <end position="119"/>
    </location>
</feature>
<gene>
    <name evidence="2" type="ORF">ACFOHH_24950</name>
</gene>